<evidence type="ECO:0000313" key="13">
    <source>
        <dbReference type="Proteomes" id="UP000464214"/>
    </source>
</evidence>
<dbReference type="PANTHER" id="PTHR30221:SF1">
    <property type="entry name" value="SMALL-CONDUCTANCE MECHANOSENSITIVE CHANNEL"/>
    <property type="match status" value="1"/>
</dbReference>
<evidence type="ECO:0000259" key="11">
    <source>
        <dbReference type="Pfam" id="PF21088"/>
    </source>
</evidence>
<dbReference type="InterPro" id="IPR008910">
    <property type="entry name" value="MSC_TM_helix"/>
</dbReference>
<dbReference type="InterPro" id="IPR023408">
    <property type="entry name" value="MscS_beta-dom_sf"/>
</dbReference>
<evidence type="ECO:0000256" key="1">
    <source>
        <dbReference type="ARBA" id="ARBA00004651"/>
    </source>
</evidence>
<keyword evidence="13" id="KW-1185">Reference proteome</keyword>
<dbReference type="InterPro" id="IPR049142">
    <property type="entry name" value="MS_channel_1st"/>
</dbReference>
<dbReference type="Proteomes" id="UP000464214">
    <property type="component" value="Chromosome"/>
</dbReference>
<evidence type="ECO:0000256" key="6">
    <source>
        <dbReference type="ARBA" id="ARBA00023136"/>
    </source>
</evidence>
<feature type="domain" description="Mechanosensitive ion channel transmembrane helices 2/3" evidence="11">
    <location>
        <begin position="71"/>
        <end position="112"/>
    </location>
</feature>
<name>A0A6P1P097_9BACT</name>
<evidence type="ECO:0000256" key="4">
    <source>
        <dbReference type="ARBA" id="ARBA00022692"/>
    </source>
</evidence>
<organism evidence="12 13">
    <name type="scientific">Nibribacter ruber</name>
    <dbReference type="NCBI Taxonomy" id="2698458"/>
    <lineage>
        <taxon>Bacteria</taxon>
        <taxon>Pseudomonadati</taxon>
        <taxon>Bacteroidota</taxon>
        <taxon>Cytophagia</taxon>
        <taxon>Cytophagales</taxon>
        <taxon>Hymenobacteraceae</taxon>
        <taxon>Nibribacter</taxon>
    </lineage>
</organism>
<dbReference type="GO" id="GO:0005886">
    <property type="term" value="C:plasma membrane"/>
    <property type="evidence" value="ECO:0007669"/>
    <property type="project" value="UniProtKB-SubCell"/>
</dbReference>
<dbReference type="SUPFAM" id="SSF82861">
    <property type="entry name" value="Mechanosensitive channel protein MscS (YggB), transmembrane region"/>
    <property type="match status" value="1"/>
</dbReference>
<dbReference type="InterPro" id="IPR010920">
    <property type="entry name" value="LSM_dom_sf"/>
</dbReference>
<feature type="domain" description="Mechanosensitive ion channel MscS C-terminal" evidence="10">
    <location>
        <begin position="187"/>
        <end position="271"/>
    </location>
</feature>
<evidence type="ECO:0000256" key="8">
    <source>
        <dbReference type="SAM" id="Phobius"/>
    </source>
</evidence>
<dbReference type="InterPro" id="IPR049278">
    <property type="entry name" value="MS_channel_C"/>
</dbReference>
<feature type="region of interest" description="Disordered" evidence="7">
    <location>
        <begin position="301"/>
        <end position="320"/>
    </location>
</feature>
<feature type="transmembrane region" description="Helical" evidence="8">
    <location>
        <begin position="63"/>
        <end position="87"/>
    </location>
</feature>
<dbReference type="RefSeq" id="WP_160692059.1">
    <property type="nucleotide sequence ID" value="NZ_CP047897.1"/>
</dbReference>
<evidence type="ECO:0000259" key="10">
    <source>
        <dbReference type="Pfam" id="PF21082"/>
    </source>
</evidence>
<evidence type="ECO:0000256" key="5">
    <source>
        <dbReference type="ARBA" id="ARBA00022989"/>
    </source>
</evidence>
<evidence type="ECO:0000259" key="9">
    <source>
        <dbReference type="Pfam" id="PF00924"/>
    </source>
</evidence>
<dbReference type="InterPro" id="IPR006685">
    <property type="entry name" value="MscS_channel_2nd"/>
</dbReference>
<dbReference type="InterPro" id="IPR011014">
    <property type="entry name" value="MscS_channel_TM-2"/>
</dbReference>
<keyword evidence="4 8" id="KW-0812">Transmembrane</keyword>
<dbReference type="Pfam" id="PF21088">
    <property type="entry name" value="MS_channel_1st"/>
    <property type="match status" value="1"/>
</dbReference>
<dbReference type="Gene3D" id="1.10.287.1260">
    <property type="match status" value="1"/>
</dbReference>
<feature type="compositionally biased region" description="Polar residues" evidence="7">
    <location>
        <begin position="301"/>
        <end position="311"/>
    </location>
</feature>
<keyword evidence="3" id="KW-1003">Cell membrane</keyword>
<accession>A0A6P1P097</accession>
<dbReference type="Gene3D" id="3.30.70.100">
    <property type="match status" value="1"/>
</dbReference>
<dbReference type="Pfam" id="PF05552">
    <property type="entry name" value="MS_channel_1st_1"/>
    <property type="match status" value="1"/>
</dbReference>
<dbReference type="Pfam" id="PF00924">
    <property type="entry name" value="MS_channel_2nd"/>
    <property type="match status" value="1"/>
</dbReference>
<gene>
    <name evidence="12" type="ORF">GU926_11705</name>
</gene>
<evidence type="ECO:0000256" key="7">
    <source>
        <dbReference type="SAM" id="MobiDB-lite"/>
    </source>
</evidence>
<reference evidence="12 13" key="1">
    <citation type="submission" date="2020-01" db="EMBL/GenBank/DDBJ databases">
        <authorList>
            <person name="Kim M."/>
        </authorList>
    </citation>
    <scope>NUCLEOTIDE SEQUENCE [LARGE SCALE GENOMIC DNA]</scope>
    <source>
        <strain evidence="12 13">BT10</strain>
    </source>
</reference>
<dbReference type="InterPro" id="IPR045275">
    <property type="entry name" value="MscS_archaea/bacteria_type"/>
</dbReference>
<dbReference type="EMBL" id="CP047897">
    <property type="protein sequence ID" value="QHL88059.1"/>
    <property type="molecule type" value="Genomic_DNA"/>
</dbReference>
<feature type="domain" description="Mechanosensitive ion channel MscS" evidence="9">
    <location>
        <begin position="113"/>
        <end position="180"/>
    </location>
</feature>
<evidence type="ECO:0000313" key="12">
    <source>
        <dbReference type="EMBL" id="QHL88059.1"/>
    </source>
</evidence>
<feature type="transmembrane region" description="Helical" evidence="8">
    <location>
        <begin position="17"/>
        <end position="42"/>
    </location>
</feature>
<comment type="similarity">
    <text evidence="2">Belongs to the MscS (TC 1.A.23) family.</text>
</comment>
<feature type="transmembrane region" description="Helical" evidence="8">
    <location>
        <begin position="93"/>
        <end position="111"/>
    </location>
</feature>
<protein>
    <submittedName>
        <fullName evidence="12">Mechanosensitive ion channel</fullName>
    </submittedName>
</protein>
<dbReference type="PANTHER" id="PTHR30221">
    <property type="entry name" value="SMALL-CONDUCTANCE MECHANOSENSITIVE CHANNEL"/>
    <property type="match status" value="1"/>
</dbReference>
<keyword evidence="6 8" id="KW-0472">Membrane</keyword>
<evidence type="ECO:0000256" key="3">
    <source>
        <dbReference type="ARBA" id="ARBA00022475"/>
    </source>
</evidence>
<dbReference type="GO" id="GO:0008381">
    <property type="term" value="F:mechanosensitive monoatomic ion channel activity"/>
    <property type="evidence" value="ECO:0007669"/>
    <property type="project" value="InterPro"/>
</dbReference>
<proteinExistence type="inferred from homology"/>
<sequence>MTEINQAFQLLWTKLELWLRALVLMLPNLIIATLVLVLTFFAARILRKTSDKLLIRFTHSSSLNNLVGTTVYVTILMLGIFFTLSILKLDKTVTTLLAGAGIIGLALGFAFQDIAANFISGVIIAIRKPFVVGDVIETNEHFGTIERINLRTVDVRRQTGELVKIPNRKVFETSVINFSHYGIRRIDLKVGVAYAEDLERVQEVVKEAMVDINGMIEGKEVEVVYTDFGPSSIDFLVRYWIHYKRQTDFVYAKSDAIIKIKKAFDQHKIEIPFPITTLNFGVKGGHDLSIQMKNGKEDLGSNTKLKVTTTAEDQEKGDDG</sequence>
<dbReference type="AlphaFoldDB" id="A0A6P1P097"/>
<dbReference type="InterPro" id="IPR011066">
    <property type="entry name" value="MscS_channel_C_sf"/>
</dbReference>
<dbReference type="Gene3D" id="2.30.30.60">
    <property type="match status" value="1"/>
</dbReference>
<keyword evidence="5 8" id="KW-1133">Transmembrane helix</keyword>
<comment type="subcellular location">
    <subcellularLocation>
        <location evidence="1">Cell membrane</location>
        <topology evidence="1">Multi-pass membrane protein</topology>
    </subcellularLocation>
</comment>
<dbReference type="SUPFAM" id="SSF82689">
    <property type="entry name" value="Mechanosensitive channel protein MscS (YggB), C-terminal domain"/>
    <property type="match status" value="1"/>
</dbReference>
<dbReference type="SUPFAM" id="SSF50182">
    <property type="entry name" value="Sm-like ribonucleoproteins"/>
    <property type="match status" value="1"/>
</dbReference>
<dbReference type="KEGG" id="nib:GU926_11705"/>
<evidence type="ECO:0000256" key="2">
    <source>
        <dbReference type="ARBA" id="ARBA00008017"/>
    </source>
</evidence>
<dbReference type="Pfam" id="PF21082">
    <property type="entry name" value="MS_channel_3rd"/>
    <property type="match status" value="1"/>
</dbReference>